<dbReference type="OrthoDB" id="1063472at2759"/>
<evidence type="ECO:0000313" key="2">
    <source>
        <dbReference type="EMBL" id="OMO53479.1"/>
    </source>
</evidence>
<name>A0A1R3G5W7_COCAP</name>
<gene>
    <name evidence="2" type="ORF">CCACVL1_28607</name>
</gene>
<dbReference type="OMA" id="KEFYTMP"/>
<dbReference type="Proteomes" id="UP000188268">
    <property type="component" value="Unassembled WGS sequence"/>
</dbReference>
<keyword evidence="1" id="KW-1133">Transmembrane helix</keyword>
<comment type="caution">
    <text evidence="2">The sequence shown here is derived from an EMBL/GenBank/DDBJ whole genome shotgun (WGS) entry which is preliminary data.</text>
</comment>
<keyword evidence="3" id="KW-1185">Reference proteome</keyword>
<proteinExistence type="predicted"/>
<evidence type="ECO:0000313" key="3">
    <source>
        <dbReference type="Proteomes" id="UP000188268"/>
    </source>
</evidence>
<keyword evidence="1" id="KW-0812">Transmembrane</keyword>
<accession>A0A1R3G5W7</accession>
<feature type="non-terminal residue" evidence="2">
    <location>
        <position position="1"/>
    </location>
</feature>
<feature type="transmembrane region" description="Helical" evidence="1">
    <location>
        <begin position="160"/>
        <end position="181"/>
    </location>
</feature>
<dbReference type="AlphaFoldDB" id="A0A1R3G5W7"/>
<dbReference type="Gramene" id="OMO53479">
    <property type="protein sequence ID" value="OMO53479"/>
    <property type="gene ID" value="CCACVL1_28607"/>
</dbReference>
<organism evidence="2 3">
    <name type="scientific">Corchorus capsularis</name>
    <name type="common">Jute</name>
    <dbReference type="NCBI Taxonomy" id="210143"/>
    <lineage>
        <taxon>Eukaryota</taxon>
        <taxon>Viridiplantae</taxon>
        <taxon>Streptophyta</taxon>
        <taxon>Embryophyta</taxon>
        <taxon>Tracheophyta</taxon>
        <taxon>Spermatophyta</taxon>
        <taxon>Magnoliopsida</taxon>
        <taxon>eudicotyledons</taxon>
        <taxon>Gunneridae</taxon>
        <taxon>Pentapetalae</taxon>
        <taxon>rosids</taxon>
        <taxon>malvids</taxon>
        <taxon>Malvales</taxon>
        <taxon>Malvaceae</taxon>
        <taxon>Grewioideae</taxon>
        <taxon>Apeibeae</taxon>
        <taxon>Corchorus</taxon>
    </lineage>
</organism>
<protein>
    <submittedName>
        <fullName evidence="2">Uncharacterized protein</fullName>
    </submittedName>
</protein>
<sequence length="195" mass="21991">IAQKSLIGSFASPVKDVLSEISEESCNFSSISDADVNDEMVEIWFTYTHIIFLKNIVLVPYSSTSASQETFTVSELTPCSKISTVDGDEQVDFSKTGSVEVEIVVDFLKQARKQALSSVDMDKKSMKVLDALISFIIDEFYTLPQERDKLPQVVLGNAQVGYLCFWLWIVPILLFAFYFFYCSTVYRHFTGLPPT</sequence>
<evidence type="ECO:0000256" key="1">
    <source>
        <dbReference type="SAM" id="Phobius"/>
    </source>
</evidence>
<keyword evidence="1" id="KW-0472">Membrane</keyword>
<reference evidence="2 3" key="1">
    <citation type="submission" date="2013-09" db="EMBL/GenBank/DDBJ databases">
        <title>Corchorus capsularis genome sequencing.</title>
        <authorList>
            <person name="Alam M."/>
            <person name="Haque M.S."/>
            <person name="Islam M.S."/>
            <person name="Emdad E.M."/>
            <person name="Islam M.M."/>
            <person name="Ahmed B."/>
            <person name="Halim A."/>
            <person name="Hossen Q.M.M."/>
            <person name="Hossain M.Z."/>
            <person name="Ahmed R."/>
            <person name="Khan M.M."/>
            <person name="Islam R."/>
            <person name="Rashid M.M."/>
            <person name="Khan S.A."/>
            <person name="Rahman M.S."/>
            <person name="Alam M."/>
        </authorList>
    </citation>
    <scope>NUCLEOTIDE SEQUENCE [LARGE SCALE GENOMIC DNA]</scope>
    <source>
        <strain evidence="3">cv. CVL-1</strain>
        <tissue evidence="2">Whole seedling</tissue>
    </source>
</reference>
<dbReference type="EMBL" id="AWWV01015171">
    <property type="protein sequence ID" value="OMO53479.1"/>
    <property type="molecule type" value="Genomic_DNA"/>
</dbReference>